<reference evidence="1" key="1">
    <citation type="submission" date="2018-12" db="EMBL/GenBank/DDBJ databases">
        <title>Three Rhizobium rhizogenes strains isolated from the same crown gall tumor carry diverse plasmids.</title>
        <authorList>
            <person name="Pulawska J."/>
            <person name="Kuzmanovic N."/>
        </authorList>
    </citation>
    <scope>NUCLEOTIDE SEQUENCE</scope>
    <source>
        <strain evidence="1">C5.7</strain>
        <plasmid evidence="1">pC5.7d</plasmid>
    </source>
</reference>
<proteinExistence type="predicted"/>
<gene>
    <name evidence="1" type="ORF">pC5.7d_630</name>
</gene>
<name>A0A7S4ZU47_RHIRH</name>
<dbReference type="EMBL" id="MK318970">
    <property type="protein sequence ID" value="QCO89347.1"/>
    <property type="molecule type" value="Genomic_DNA"/>
</dbReference>
<accession>A0A7S4ZU47</accession>
<keyword evidence="1" id="KW-0614">Plasmid</keyword>
<organism evidence="1">
    <name type="scientific">Rhizobium rhizogenes</name>
    <name type="common">Agrobacterium rhizogenes</name>
    <dbReference type="NCBI Taxonomy" id="359"/>
    <lineage>
        <taxon>Bacteria</taxon>
        <taxon>Pseudomonadati</taxon>
        <taxon>Pseudomonadota</taxon>
        <taxon>Alphaproteobacteria</taxon>
        <taxon>Hyphomicrobiales</taxon>
        <taxon>Rhizobiaceae</taxon>
        <taxon>Rhizobium/Agrobacterium group</taxon>
        <taxon>Rhizobium</taxon>
    </lineage>
</organism>
<evidence type="ECO:0000313" key="1">
    <source>
        <dbReference type="EMBL" id="QCO89347.1"/>
    </source>
</evidence>
<dbReference type="AlphaFoldDB" id="A0A7S4ZU47"/>
<protein>
    <submittedName>
        <fullName evidence="1">Uncharacterized protein</fullName>
    </submittedName>
</protein>
<sequence>MVYPDWLQHPTDMPLLFIVGQVHRFRVVMPYCLARYLIHPYIGMD</sequence>
<geneLocation type="plasmid" evidence="1">
    <name>pC5.7d</name>
</geneLocation>